<comment type="caution">
    <text evidence="9">The sequence shown here is derived from an EMBL/GenBank/DDBJ whole genome shotgun (WGS) entry which is preliminary data.</text>
</comment>
<evidence type="ECO:0000313" key="9">
    <source>
        <dbReference type="EMBL" id="NDO38966.1"/>
    </source>
</evidence>
<dbReference type="Gene3D" id="1.20.1250.20">
    <property type="entry name" value="MFS general substrate transporter like domains"/>
    <property type="match status" value="1"/>
</dbReference>
<dbReference type="Pfam" id="PF07690">
    <property type="entry name" value="MFS_1"/>
    <property type="match status" value="1"/>
</dbReference>
<evidence type="ECO:0000259" key="8">
    <source>
        <dbReference type="PROSITE" id="PS50850"/>
    </source>
</evidence>
<feature type="transmembrane region" description="Helical" evidence="7">
    <location>
        <begin position="139"/>
        <end position="161"/>
    </location>
</feature>
<dbReference type="PANTHER" id="PTHR43266:SF9">
    <property type="entry name" value="PERMEASE, MAJOR FACILITATOR SUPERFAMILY-RELATED"/>
    <property type="match status" value="1"/>
</dbReference>
<organism evidence="9 10">
    <name type="scientific">Anaerotruncus colihominis</name>
    <dbReference type="NCBI Taxonomy" id="169435"/>
    <lineage>
        <taxon>Bacteria</taxon>
        <taxon>Bacillati</taxon>
        <taxon>Bacillota</taxon>
        <taxon>Clostridia</taxon>
        <taxon>Eubacteriales</taxon>
        <taxon>Oscillospiraceae</taxon>
        <taxon>Anaerotruncus</taxon>
    </lineage>
</organism>
<dbReference type="PROSITE" id="PS50850">
    <property type="entry name" value="MFS"/>
    <property type="match status" value="1"/>
</dbReference>
<dbReference type="GO" id="GO:0022857">
    <property type="term" value="F:transmembrane transporter activity"/>
    <property type="evidence" value="ECO:0007669"/>
    <property type="project" value="InterPro"/>
</dbReference>
<evidence type="ECO:0000256" key="1">
    <source>
        <dbReference type="ARBA" id="ARBA00004651"/>
    </source>
</evidence>
<evidence type="ECO:0000256" key="4">
    <source>
        <dbReference type="ARBA" id="ARBA00022692"/>
    </source>
</evidence>
<feature type="transmembrane region" description="Helical" evidence="7">
    <location>
        <begin position="320"/>
        <end position="347"/>
    </location>
</feature>
<feature type="transmembrane region" description="Helical" evidence="7">
    <location>
        <begin position="173"/>
        <end position="192"/>
    </location>
</feature>
<gene>
    <name evidence="9" type="ORF">FMM72_06805</name>
</gene>
<evidence type="ECO:0000256" key="2">
    <source>
        <dbReference type="ARBA" id="ARBA00022448"/>
    </source>
</evidence>
<proteinExistence type="predicted"/>
<dbReference type="EMBL" id="VIQT01000009">
    <property type="protein sequence ID" value="NDO38966.1"/>
    <property type="molecule type" value="Genomic_DNA"/>
</dbReference>
<dbReference type="InterPro" id="IPR011701">
    <property type="entry name" value="MFS"/>
</dbReference>
<feature type="transmembrane region" description="Helical" evidence="7">
    <location>
        <begin position="99"/>
        <end position="118"/>
    </location>
</feature>
<feature type="transmembrane region" description="Helical" evidence="7">
    <location>
        <begin position="74"/>
        <end position="93"/>
    </location>
</feature>
<evidence type="ECO:0000256" key="3">
    <source>
        <dbReference type="ARBA" id="ARBA00022475"/>
    </source>
</evidence>
<dbReference type="PANTHER" id="PTHR43266">
    <property type="entry name" value="MACROLIDE-EFFLUX PROTEIN"/>
    <property type="match status" value="1"/>
</dbReference>
<dbReference type="InterPro" id="IPR036259">
    <property type="entry name" value="MFS_trans_sf"/>
</dbReference>
<protein>
    <submittedName>
        <fullName evidence="9">MFS transporter</fullName>
    </submittedName>
</protein>
<feature type="transmembrane region" description="Helical" evidence="7">
    <location>
        <begin position="359"/>
        <end position="382"/>
    </location>
</feature>
<keyword evidence="6 7" id="KW-0472">Membrane</keyword>
<evidence type="ECO:0000256" key="6">
    <source>
        <dbReference type="ARBA" id="ARBA00023136"/>
    </source>
</evidence>
<keyword evidence="2" id="KW-0813">Transport</keyword>
<evidence type="ECO:0000313" key="10">
    <source>
        <dbReference type="Proteomes" id="UP000462501"/>
    </source>
</evidence>
<dbReference type="Proteomes" id="UP000462501">
    <property type="component" value="Unassembled WGS sequence"/>
</dbReference>
<evidence type="ECO:0000256" key="7">
    <source>
        <dbReference type="SAM" id="Phobius"/>
    </source>
</evidence>
<evidence type="ECO:0000256" key="5">
    <source>
        <dbReference type="ARBA" id="ARBA00022989"/>
    </source>
</evidence>
<dbReference type="GO" id="GO:0005886">
    <property type="term" value="C:plasma membrane"/>
    <property type="evidence" value="ECO:0007669"/>
    <property type="project" value="UniProtKB-SubCell"/>
</dbReference>
<keyword evidence="5 7" id="KW-1133">Transmembrane helix</keyword>
<feature type="transmembrane region" description="Helical" evidence="7">
    <location>
        <begin position="12"/>
        <end position="36"/>
    </location>
</feature>
<dbReference type="SUPFAM" id="SSF103473">
    <property type="entry name" value="MFS general substrate transporter"/>
    <property type="match status" value="1"/>
</dbReference>
<keyword evidence="4 7" id="KW-0812">Transmembrane</keyword>
<feature type="transmembrane region" description="Helical" evidence="7">
    <location>
        <begin position="265"/>
        <end position="287"/>
    </location>
</feature>
<comment type="subcellular location">
    <subcellularLocation>
        <location evidence="1">Cell membrane</location>
        <topology evidence="1">Multi-pass membrane protein</topology>
    </subcellularLocation>
</comment>
<dbReference type="InterPro" id="IPR020846">
    <property type="entry name" value="MFS_dom"/>
</dbReference>
<feature type="transmembrane region" description="Helical" evidence="7">
    <location>
        <begin position="231"/>
        <end position="253"/>
    </location>
</feature>
<dbReference type="AlphaFoldDB" id="A0A845SR34"/>
<dbReference type="CDD" id="cd06173">
    <property type="entry name" value="MFS_MefA_like"/>
    <property type="match status" value="1"/>
</dbReference>
<sequence length="414" mass="45026">MKAKALNQNFVLLIIGQALSMFGTVLLKFTVSLLILDLTSSAALFGTITAISYLPPVFLSLIAGIIADRNNKRNLMIALDGLYGIMAVLLVLSLSFSNVLIWITIIMVGLAVVSSFETPVVQSSIPLIQEKHHLIQSNAIVSQINMLANLIGPLLAGLLYSVVGKTTLQGVRIIFWGCAICFFSAAILEAFVKIPKITLTPISNPLHAIKKDLGESLYFLTSKQIYVFKAILLNTVFVFLIQPLITTGAPFIIRVVLNLSSVLNGLSQAFMGAAGLIGGIIAGIIANKFRTDKIYWLFWIMGISIAAFGSSLLFKFSPNLIYIIFVIISIVVFISASIAGIFIMSAIQQNVPDDMLGRIMSFYSAIVSVALPTGILFYGFLYEKFINHLPAIMFLTSASILAVGYIGKKAYRHL</sequence>
<keyword evidence="3" id="KW-1003">Cell membrane</keyword>
<feature type="transmembrane region" description="Helical" evidence="7">
    <location>
        <begin position="294"/>
        <end position="314"/>
    </location>
</feature>
<dbReference type="RefSeq" id="WP_162220954.1">
    <property type="nucleotide sequence ID" value="NZ_JANJZM010000012.1"/>
</dbReference>
<name>A0A845SR34_9FIRM</name>
<accession>A0A845SR34</accession>
<feature type="transmembrane region" description="Helical" evidence="7">
    <location>
        <begin position="388"/>
        <end position="407"/>
    </location>
</feature>
<feature type="domain" description="Major facilitator superfamily (MFS) profile" evidence="8">
    <location>
        <begin position="9"/>
        <end position="414"/>
    </location>
</feature>
<reference evidence="9 10" key="1">
    <citation type="submission" date="2019-06" db="EMBL/GenBank/DDBJ databases">
        <title>Draft genome sequences of 15 bacterial species constituting the stable defined intestinal microbiota of the GM15 gnotobiotic mouse model.</title>
        <authorList>
            <person name="Elie C."/>
            <person name="Mathieu A."/>
            <person name="Saliou A."/>
            <person name="Darnaud M."/>
            <person name="Leulier F."/>
            <person name="Tamellini A."/>
        </authorList>
    </citation>
    <scope>NUCLEOTIDE SEQUENCE [LARGE SCALE GENOMIC DNA]</scope>
    <source>
        <strain evidence="9 10">JM4-15</strain>
    </source>
</reference>
<feature type="transmembrane region" description="Helical" evidence="7">
    <location>
        <begin position="42"/>
        <end position="67"/>
    </location>
</feature>